<dbReference type="PANTHER" id="PTHR34721">
    <property type="entry name" value="PROTEIN CBG09734"/>
    <property type="match status" value="1"/>
</dbReference>
<sequence length="132" mass="14278">SSSSTWLTVFNRPERSAKMHSSLMVVLLALPCVAAMRCFVGGGTTGSNTYPEIYQQLDCADRNEQYCYKREFTNNNQHMVIKNCGNGFCPREGCNAASGVCCCKGDYCNAAPVGSSLVMTSLVAAAAAWLRQ</sequence>
<evidence type="ECO:0000313" key="2">
    <source>
        <dbReference type="EMBL" id="GMT12085.1"/>
    </source>
</evidence>
<comment type="caution">
    <text evidence="3">The sequence shown here is derived from an EMBL/GenBank/DDBJ whole genome shotgun (WGS) entry which is preliminary data.</text>
</comment>
<evidence type="ECO:0000256" key="1">
    <source>
        <dbReference type="SAM" id="SignalP"/>
    </source>
</evidence>
<dbReference type="InterPro" id="IPR045860">
    <property type="entry name" value="Snake_toxin-like_sf"/>
</dbReference>
<dbReference type="Proteomes" id="UP001432322">
    <property type="component" value="Unassembled WGS sequence"/>
</dbReference>
<feature type="chain" id="PRO_5044714789" evidence="1">
    <location>
        <begin position="36"/>
        <end position="132"/>
    </location>
</feature>
<evidence type="ECO:0000313" key="4">
    <source>
        <dbReference type="Proteomes" id="UP001432322"/>
    </source>
</evidence>
<accession>A0AAV5X3M2</accession>
<evidence type="ECO:0000313" key="3">
    <source>
        <dbReference type="EMBL" id="GMT37408.1"/>
    </source>
</evidence>
<gene>
    <name evidence="3" type="ORF">PFISCL1PPCAC_28705</name>
    <name evidence="2" type="ORF">PFISCL1PPCAC_3382</name>
</gene>
<protein>
    <submittedName>
        <fullName evidence="3">Uncharacterized protein</fullName>
    </submittedName>
</protein>
<reference evidence="3" key="1">
    <citation type="submission" date="2023-10" db="EMBL/GenBank/DDBJ databases">
        <title>Genome assembly of Pristionchus species.</title>
        <authorList>
            <person name="Yoshida K."/>
            <person name="Sommer R.J."/>
        </authorList>
    </citation>
    <scope>NUCLEOTIDE SEQUENCE</scope>
    <source>
        <strain evidence="3">RS5133</strain>
    </source>
</reference>
<keyword evidence="1" id="KW-0732">Signal</keyword>
<name>A0AAV5X3M2_9BILA</name>
<keyword evidence="4" id="KW-1185">Reference proteome</keyword>
<organism evidence="3 4">
    <name type="scientific">Pristionchus fissidentatus</name>
    <dbReference type="NCBI Taxonomy" id="1538716"/>
    <lineage>
        <taxon>Eukaryota</taxon>
        <taxon>Metazoa</taxon>
        <taxon>Ecdysozoa</taxon>
        <taxon>Nematoda</taxon>
        <taxon>Chromadorea</taxon>
        <taxon>Rhabditida</taxon>
        <taxon>Rhabditina</taxon>
        <taxon>Diplogasteromorpha</taxon>
        <taxon>Diplogasteroidea</taxon>
        <taxon>Neodiplogasteridae</taxon>
        <taxon>Pristionchus</taxon>
    </lineage>
</organism>
<dbReference type="SUPFAM" id="SSF57302">
    <property type="entry name" value="Snake toxin-like"/>
    <property type="match status" value="1"/>
</dbReference>
<feature type="signal peptide" evidence="1">
    <location>
        <begin position="1"/>
        <end position="35"/>
    </location>
</feature>
<dbReference type="EMBL" id="BTSY01000001">
    <property type="protein sequence ID" value="GMT12085.1"/>
    <property type="molecule type" value="Genomic_DNA"/>
</dbReference>
<dbReference type="AlphaFoldDB" id="A0AAV5X3M2"/>
<proteinExistence type="predicted"/>
<feature type="non-terminal residue" evidence="3">
    <location>
        <position position="1"/>
    </location>
</feature>
<dbReference type="PANTHER" id="PTHR34721:SF3">
    <property type="entry name" value="ACTIVIN_RECP DOMAIN-CONTAINING PROTEIN-RELATED"/>
    <property type="match status" value="1"/>
</dbReference>
<dbReference type="EMBL" id="BTSY01000126">
    <property type="protein sequence ID" value="GMT37408.1"/>
    <property type="molecule type" value="Genomic_DNA"/>
</dbReference>